<reference evidence="1" key="1">
    <citation type="journal article" date="2014" name="Front. Microbiol.">
        <title>High frequency of phylogenetically diverse reductive dehalogenase-homologous genes in deep subseafloor sedimentary metagenomes.</title>
        <authorList>
            <person name="Kawai M."/>
            <person name="Futagami T."/>
            <person name="Toyoda A."/>
            <person name="Takaki Y."/>
            <person name="Nishi S."/>
            <person name="Hori S."/>
            <person name="Arai W."/>
            <person name="Tsubouchi T."/>
            <person name="Morono Y."/>
            <person name="Uchiyama I."/>
            <person name="Ito T."/>
            <person name="Fujiyama A."/>
            <person name="Inagaki F."/>
            <person name="Takami H."/>
        </authorList>
    </citation>
    <scope>NUCLEOTIDE SEQUENCE</scope>
    <source>
        <strain evidence="1">Expedition CK06-06</strain>
    </source>
</reference>
<gene>
    <name evidence="1" type="ORF">S12H4_17500</name>
</gene>
<proteinExistence type="predicted"/>
<comment type="caution">
    <text evidence="1">The sequence shown here is derived from an EMBL/GenBank/DDBJ whole genome shotgun (WGS) entry which is preliminary data.</text>
</comment>
<dbReference type="EMBL" id="BARW01008563">
    <property type="protein sequence ID" value="GAI85605.1"/>
    <property type="molecule type" value="Genomic_DNA"/>
</dbReference>
<accession>X1TDE7</accession>
<name>X1TDE7_9ZZZZ</name>
<dbReference type="AlphaFoldDB" id="X1TDE7"/>
<organism evidence="1">
    <name type="scientific">marine sediment metagenome</name>
    <dbReference type="NCBI Taxonomy" id="412755"/>
    <lineage>
        <taxon>unclassified sequences</taxon>
        <taxon>metagenomes</taxon>
        <taxon>ecological metagenomes</taxon>
    </lineage>
</organism>
<sequence length="39" mass="4610">MEKETEAQKHKRLYNGFRKLLSNFSGLGDMDLISNPVWR</sequence>
<protein>
    <submittedName>
        <fullName evidence="1">Uncharacterized protein</fullName>
    </submittedName>
</protein>
<evidence type="ECO:0000313" key="1">
    <source>
        <dbReference type="EMBL" id="GAI85605.1"/>
    </source>
</evidence>